<feature type="region of interest" description="Disordered" evidence="1">
    <location>
        <begin position="1"/>
        <end position="111"/>
    </location>
</feature>
<feature type="compositionally biased region" description="Low complexity" evidence="1">
    <location>
        <begin position="34"/>
        <end position="43"/>
    </location>
</feature>
<evidence type="ECO:0000313" key="2">
    <source>
        <dbReference type="EMBL" id="OWM77823.1"/>
    </source>
</evidence>
<name>A0A218WYW2_PUNGR</name>
<protein>
    <submittedName>
        <fullName evidence="2">Uncharacterized protein</fullName>
    </submittedName>
</protein>
<comment type="caution">
    <text evidence="2">The sequence shown here is derived from an EMBL/GenBank/DDBJ whole genome shotgun (WGS) entry which is preliminary data.</text>
</comment>
<sequence length="130" mass="14187">MGHPQLRASPSKRNSLASGPRGTAFVGRSPRKMSNSSISASLSAPHFGPPGSSTRIPNQRSGYYSSPGNQRRTCGHRVMNDRRKAGSTRKAEENRQKNRQTRNPENSGAGTMALFITESLKHRKVPNMGL</sequence>
<dbReference type="Proteomes" id="UP000197138">
    <property type="component" value="Unassembled WGS sequence"/>
</dbReference>
<feature type="compositionally biased region" description="Polar residues" evidence="1">
    <location>
        <begin position="51"/>
        <end position="72"/>
    </location>
</feature>
<proteinExistence type="predicted"/>
<dbReference type="AlphaFoldDB" id="A0A218WYW2"/>
<organism evidence="2 3">
    <name type="scientific">Punica granatum</name>
    <name type="common">Pomegranate</name>
    <dbReference type="NCBI Taxonomy" id="22663"/>
    <lineage>
        <taxon>Eukaryota</taxon>
        <taxon>Viridiplantae</taxon>
        <taxon>Streptophyta</taxon>
        <taxon>Embryophyta</taxon>
        <taxon>Tracheophyta</taxon>
        <taxon>Spermatophyta</taxon>
        <taxon>Magnoliopsida</taxon>
        <taxon>eudicotyledons</taxon>
        <taxon>Gunneridae</taxon>
        <taxon>Pentapetalae</taxon>
        <taxon>rosids</taxon>
        <taxon>malvids</taxon>
        <taxon>Myrtales</taxon>
        <taxon>Lythraceae</taxon>
        <taxon>Punica</taxon>
    </lineage>
</organism>
<gene>
    <name evidence="2" type="ORF">CDL15_Pgr021986</name>
</gene>
<accession>A0A218WYW2</accession>
<dbReference type="EMBL" id="MTKT01002510">
    <property type="protein sequence ID" value="OWM77823.1"/>
    <property type="molecule type" value="Genomic_DNA"/>
</dbReference>
<evidence type="ECO:0000256" key="1">
    <source>
        <dbReference type="SAM" id="MobiDB-lite"/>
    </source>
</evidence>
<reference evidence="3" key="1">
    <citation type="journal article" date="2017" name="Plant J.">
        <title>The pomegranate (Punica granatum L.) genome and the genomics of punicalagin biosynthesis.</title>
        <authorList>
            <person name="Qin G."/>
            <person name="Xu C."/>
            <person name="Ming R."/>
            <person name="Tang H."/>
            <person name="Guyot R."/>
            <person name="Kramer E.M."/>
            <person name="Hu Y."/>
            <person name="Yi X."/>
            <person name="Qi Y."/>
            <person name="Xu X."/>
            <person name="Gao Z."/>
            <person name="Pan H."/>
            <person name="Jian J."/>
            <person name="Tian Y."/>
            <person name="Yue Z."/>
            <person name="Xu Y."/>
        </authorList>
    </citation>
    <scope>NUCLEOTIDE SEQUENCE [LARGE SCALE GENOMIC DNA]</scope>
    <source>
        <strain evidence="3">cv. Dabenzi</strain>
    </source>
</reference>
<feature type="compositionally biased region" description="Basic and acidic residues" evidence="1">
    <location>
        <begin position="78"/>
        <end position="96"/>
    </location>
</feature>
<evidence type="ECO:0000313" key="3">
    <source>
        <dbReference type="Proteomes" id="UP000197138"/>
    </source>
</evidence>